<organism evidence="1 2">
    <name type="scientific">Pocillopora damicornis</name>
    <name type="common">Cauliflower coral</name>
    <name type="synonym">Millepora damicornis</name>
    <dbReference type="NCBI Taxonomy" id="46731"/>
    <lineage>
        <taxon>Eukaryota</taxon>
        <taxon>Metazoa</taxon>
        <taxon>Cnidaria</taxon>
        <taxon>Anthozoa</taxon>
        <taxon>Hexacorallia</taxon>
        <taxon>Scleractinia</taxon>
        <taxon>Astrocoeniina</taxon>
        <taxon>Pocilloporidae</taxon>
        <taxon>Pocillopora</taxon>
    </lineage>
</organism>
<dbReference type="Proteomes" id="UP000275408">
    <property type="component" value="Unassembled WGS sequence"/>
</dbReference>
<comment type="caution">
    <text evidence="1">The sequence shown here is derived from an EMBL/GenBank/DDBJ whole genome shotgun (WGS) entry which is preliminary data.</text>
</comment>
<dbReference type="AlphaFoldDB" id="A0A3M6TF30"/>
<proteinExistence type="predicted"/>
<keyword evidence="2" id="KW-1185">Reference proteome</keyword>
<name>A0A3M6TF30_POCDA</name>
<evidence type="ECO:0000313" key="2">
    <source>
        <dbReference type="Proteomes" id="UP000275408"/>
    </source>
</evidence>
<accession>A0A3M6TF30</accession>
<evidence type="ECO:0000313" key="1">
    <source>
        <dbReference type="EMBL" id="RMX39983.1"/>
    </source>
</evidence>
<sequence length="72" mass="8471">MFLRPAQLQKGERDLRNVDFLDNIVPQDEERTWVVGNTRIFYNLPSSNKLTMAHDVQNYVAYTIKIMKLSNL</sequence>
<reference evidence="1 2" key="1">
    <citation type="journal article" date="2018" name="Sci. Rep.">
        <title>Comparative analysis of the Pocillopora damicornis genome highlights role of immune system in coral evolution.</title>
        <authorList>
            <person name="Cunning R."/>
            <person name="Bay R.A."/>
            <person name="Gillette P."/>
            <person name="Baker A.C."/>
            <person name="Traylor-Knowles N."/>
        </authorList>
    </citation>
    <scope>NUCLEOTIDE SEQUENCE [LARGE SCALE GENOMIC DNA]</scope>
    <source>
        <strain evidence="1">RSMAS</strain>
        <tissue evidence="1">Whole animal</tissue>
    </source>
</reference>
<gene>
    <name evidence="1" type="ORF">pdam_00023618</name>
</gene>
<dbReference type="EMBL" id="RCHS01003699">
    <property type="protein sequence ID" value="RMX39983.1"/>
    <property type="molecule type" value="Genomic_DNA"/>
</dbReference>
<protein>
    <submittedName>
        <fullName evidence="1">Uncharacterized protein</fullName>
    </submittedName>
</protein>